<feature type="compositionally biased region" description="Basic and acidic residues" evidence="1">
    <location>
        <begin position="199"/>
        <end position="219"/>
    </location>
</feature>
<proteinExistence type="predicted"/>
<dbReference type="EMBL" id="BNCQ01000001">
    <property type="protein sequence ID" value="GIL94489.1"/>
    <property type="molecule type" value="Genomic_DNA"/>
</dbReference>
<feature type="non-terminal residue" evidence="2">
    <location>
        <position position="1"/>
    </location>
</feature>
<protein>
    <submittedName>
        <fullName evidence="2">Uncharacterized protein</fullName>
    </submittedName>
</protein>
<name>A0A8J4D3W5_9CHLO</name>
<comment type="caution">
    <text evidence="2">The sequence shown here is derived from an EMBL/GenBank/DDBJ whole genome shotgun (WGS) entry which is preliminary data.</text>
</comment>
<sequence>GVWYNAHRNIEGEWCPAEAVPRTPCGRILGYVAVNGHGVYPHCGTIHRLFFVANDRTSRRGPVWNPSRLVRLCGLDHGSGCAVVRSRGCSLPSKSACHSYSLPLHTSAVAGSRGNGATGGNVGSDAGGRPDRDGSSRTEQTGDAASSASHASFHGLCSSPVEAEATRDAKPSAAVFRSPEVQTPEIVAAAGAQVGMNQTEREAAARQTEHAKPEEGMKVTESHSDEDADSWHATELPPAAVVMAAVPQEAPGGASAQAAGSSPVELKGRRADFDIDGGGCRRQLEDTRSQYPLPIVVHDTSPWQRYRGYWGSVVSATQQGWFLGPEPPVSRGCLRRLFLPFARGVERLEPAKAASSAPSALKRLITKVVR</sequence>
<organism evidence="2 3">
    <name type="scientific">Volvox reticuliferus</name>
    <dbReference type="NCBI Taxonomy" id="1737510"/>
    <lineage>
        <taxon>Eukaryota</taxon>
        <taxon>Viridiplantae</taxon>
        <taxon>Chlorophyta</taxon>
        <taxon>core chlorophytes</taxon>
        <taxon>Chlorophyceae</taxon>
        <taxon>CS clade</taxon>
        <taxon>Chlamydomonadales</taxon>
        <taxon>Volvocaceae</taxon>
        <taxon>Volvox</taxon>
    </lineage>
</organism>
<evidence type="ECO:0000313" key="2">
    <source>
        <dbReference type="EMBL" id="GIL94489.1"/>
    </source>
</evidence>
<evidence type="ECO:0000256" key="1">
    <source>
        <dbReference type="SAM" id="MobiDB-lite"/>
    </source>
</evidence>
<feature type="compositionally biased region" description="Gly residues" evidence="1">
    <location>
        <begin position="113"/>
        <end position="126"/>
    </location>
</feature>
<evidence type="ECO:0000313" key="3">
    <source>
        <dbReference type="Proteomes" id="UP000722791"/>
    </source>
</evidence>
<accession>A0A8J4D3W5</accession>
<reference evidence="2" key="1">
    <citation type="journal article" date="2021" name="Proc. Natl. Acad. Sci. U.S.A.">
        <title>Three genomes in the algal genus Volvox reveal the fate of a haploid sex-determining region after a transition to homothallism.</title>
        <authorList>
            <person name="Yamamoto K."/>
            <person name="Hamaji T."/>
            <person name="Kawai-Toyooka H."/>
            <person name="Matsuzaki R."/>
            <person name="Takahashi F."/>
            <person name="Nishimura Y."/>
            <person name="Kawachi M."/>
            <person name="Noguchi H."/>
            <person name="Minakuchi Y."/>
            <person name="Umen J.G."/>
            <person name="Toyoda A."/>
            <person name="Nozaki H."/>
        </authorList>
    </citation>
    <scope>NUCLEOTIDE SEQUENCE</scope>
    <source>
        <strain evidence="2">NIES-3785</strain>
    </source>
</reference>
<feature type="region of interest" description="Disordered" evidence="1">
    <location>
        <begin position="197"/>
        <end position="219"/>
    </location>
</feature>
<feature type="region of interest" description="Disordered" evidence="1">
    <location>
        <begin position="108"/>
        <end position="153"/>
    </location>
</feature>
<dbReference type="Proteomes" id="UP000722791">
    <property type="component" value="Unassembled WGS sequence"/>
</dbReference>
<dbReference type="AlphaFoldDB" id="A0A8J4D3W5"/>
<gene>
    <name evidence="2" type="ORF">Vretimale_670</name>
</gene>